<keyword evidence="2" id="KW-1185">Reference proteome</keyword>
<gene>
    <name evidence="1" type="ORF">V6N12_067633</name>
</gene>
<dbReference type="Proteomes" id="UP001472677">
    <property type="component" value="Unassembled WGS sequence"/>
</dbReference>
<accession>A0ABR1ZHI1</accession>
<dbReference type="EMBL" id="JBBPBM010002210">
    <property type="protein sequence ID" value="KAK8479772.1"/>
    <property type="molecule type" value="Genomic_DNA"/>
</dbReference>
<reference evidence="1 2" key="1">
    <citation type="journal article" date="2024" name="G3 (Bethesda)">
        <title>Genome assembly of Hibiscus sabdariffa L. provides insights into metabolisms of medicinal natural products.</title>
        <authorList>
            <person name="Kim T."/>
        </authorList>
    </citation>
    <scope>NUCLEOTIDE SEQUENCE [LARGE SCALE GENOMIC DNA]</scope>
    <source>
        <strain evidence="1">TK-2024</strain>
        <tissue evidence="1">Old leaves</tissue>
    </source>
</reference>
<evidence type="ECO:0000313" key="2">
    <source>
        <dbReference type="Proteomes" id="UP001472677"/>
    </source>
</evidence>
<proteinExistence type="predicted"/>
<sequence>MCCSGMVFGGHESGGKGCFRRPYIQRCSSEGVTKPKVVALVEVKQFSGGIVVLFDNMMPTRVNVVSSRVNVLSSREND</sequence>
<name>A0ABR1ZHI1_9ROSI</name>
<protein>
    <submittedName>
        <fullName evidence="1">Uncharacterized protein</fullName>
    </submittedName>
</protein>
<evidence type="ECO:0000313" key="1">
    <source>
        <dbReference type="EMBL" id="KAK8479772.1"/>
    </source>
</evidence>
<comment type="caution">
    <text evidence="1">The sequence shown here is derived from an EMBL/GenBank/DDBJ whole genome shotgun (WGS) entry which is preliminary data.</text>
</comment>
<organism evidence="1 2">
    <name type="scientific">Hibiscus sabdariffa</name>
    <name type="common">roselle</name>
    <dbReference type="NCBI Taxonomy" id="183260"/>
    <lineage>
        <taxon>Eukaryota</taxon>
        <taxon>Viridiplantae</taxon>
        <taxon>Streptophyta</taxon>
        <taxon>Embryophyta</taxon>
        <taxon>Tracheophyta</taxon>
        <taxon>Spermatophyta</taxon>
        <taxon>Magnoliopsida</taxon>
        <taxon>eudicotyledons</taxon>
        <taxon>Gunneridae</taxon>
        <taxon>Pentapetalae</taxon>
        <taxon>rosids</taxon>
        <taxon>malvids</taxon>
        <taxon>Malvales</taxon>
        <taxon>Malvaceae</taxon>
        <taxon>Malvoideae</taxon>
        <taxon>Hibiscus</taxon>
    </lineage>
</organism>